<dbReference type="Proteomes" id="UP000192477">
    <property type="component" value="Unassembled WGS sequence"/>
</dbReference>
<evidence type="ECO:0000259" key="1">
    <source>
        <dbReference type="Pfam" id="PF08349"/>
    </source>
</evidence>
<evidence type="ECO:0000313" key="2">
    <source>
        <dbReference type="EMBL" id="OQO70301.1"/>
    </source>
</evidence>
<evidence type="ECO:0000313" key="3">
    <source>
        <dbReference type="Proteomes" id="UP000192477"/>
    </source>
</evidence>
<proteinExistence type="predicted"/>
<reference evidence="2 3" key="1">
    <citation type="journal article" date="2017" name="BMC Microbiol.">
        <title>Comparative genomics of Enterococcus spp. isolated from bovine feces.</title>
        <authorList>
            <person name="Beukers A.G."/>
            <person name="Zaheer R."/>
            <person name="Goji N."/>
            <person name="Amoako K.K."/>
            <person name="Chaves A.V."/>
            <person name="Ward M.P."/>
            <person name="McAllister T.A."/>
        </authorList>
    </citation>
    <scope>NUCLEOTIDE SEQUENCE [LARGE SCALE GENOMIC DNA]</scope>
    <source>
        <strain evidence="2 3">F1129D 143</strain>
    </source>
</reference>
<accession>A0A1V8YWK9</accession>
<feature type="domain" description="DUF1722" evidence="1">
    <location>
        <begin position="12"/>
        <end position="120"/>
    </location>
</feature>
<dbReference type="InterPro" id="IPR013560">
    <property type="entry name" value="DUF1722"/>
</dbReference>
<dbReference type="OrthoDB" id="9782576at2"/>
<name>A0A1V8YWK9_9ENTE</name>
<protein>
    <recommendedName>
        <fullName evidence="1">DUF1722 domain-containing protein</fullName>
    </recommendedName>
</protein>
<comment type="caution">
    <text evidence="2">The sequence shown here is derived from an EMBL/GenBank/DDBJ whole genome shotgun (WGS) entry which is preliminary data.</text>
</comment>
<organism evidence="2 3">
    <name type="scientific">Enterococcus villorum</name>
    <dbReference type="NCBI Taxonomy" id="112904"/>
    <lineage>
        <taxon>Bacteria</taxon>
        <taxon>Bacillati</taxon>
        <taxon>Bacillota</taxon>
        <taxon>Bacilli</taxon>
        <taxon>Lactobacillales</taxon>
        <taxon>Enterococcaceae</taxon>
        <taxon>Enterococcus</taxon>
    </lineage>
</organism>
<dbReference type="STRING" id="112904.BH747_07685"/>
<dbReference type="AlphaFoldDB" id="A0A1V8YWK9"/>
<gene>
    <name evidence="2" type="ORF">BH747_07685</name>
</gene>
<dbReference type="RefSeq" id="WP_081183757.1">
    <property type="nucleotide sequence ID" value="NZ_MJEA01000006.1"/>
</dbReference>
<sequence>MCETQKEWARWKYFVMARSQKKYLALRQLFSGNQWSEEKKATFYQQLDSVKKMPVDLKAKRNTYEHVWGYFKKVATPVEKQQFFTLLEQLTKEQDEALPYLYELAKKYQQSYLLDSHLFDECKSFPNFS</sequence>
<dbReference type="EMBL" id="MJEA01000006">
    <property type="protein sequence ID" value="OQO70301.1"/>
    <property type="molecule type" value="Genomic_DNA"/>
</dbReference>
<dbReference type="Pfam" id="PF08349">
    <property type="entry name" value="DUF1722"/>
    <property type="match status" value="1"/>
</dbReference>